<evidence type="ECO:0000256" key="10">
    <source>
        <dbReference type="ARBA" id="ARBA00023136"/>
    </source>
</evidence>
<gene>
    <name evidence="14" type="ORF">GCM10022261_24920</name>
</gene>
<dbReference type="InterPro" id="IPR008915">
    <property type="entry name" value="Peptidase_M50"/>
</dbReference>
<evidence type="ECO:0000256" key="8">
    <source>
        <dbReference type="ARBA" id="ARBA00022989"/>
    </source>
</evidence>
<sequence length="512" mass="54190">MSPLLYALGVVLLVLGVSISIALHELGHLIPAKRFGVKVTHYMIGFGPTLFSFRRGETEYGVKALPLGGFIAMPGMYPPEDSTHARAEQLVGAPGAQDIDADEDGIDAADIVTADARLRAAGEVAGSVPAPAGGDAAASGAGAEAPGARSRRRGRLFERTMADAREFSNQEIDPGEEHRTFYALTVPRRLVVMFGGPFVNLLLGIGVMAIVLLGIGTIQPTTTVASTVECAVPASEAVERPADQRTACQPGDPLTPAWEIGLQPGDVIVSIDGTELDDWDELAEAVGRSAGETVPMVIERDGQQQTLQVPIIATERPVTDDDGVPVLNDDGTPRTETTGFLGVSPTQERRPLGVLEFPGEMAEMIGQTFQALFTLPEKLVEITQVALSDAERDPNGPIGMVGVGRVAGEIVGTDRLEVIEKVQVGLSLLGSLNLFLFAFNMVPLLPLDGGHVAVALYEGGRRQVNLKRGHGIIGPFDTARLLPLTYAVVGVLLGMTVLLLYVDIFKPVVLFS</sequence>
<feature type="transmembrane region" description="Helical" evidence="12">
    <location>
        <begin position="484"/>
        <end position="502"/>
    </location>
</feature>
<dbReference type="PANTHER" id="PTHR42837:SF2">
    <property type="entry name" value="MEMBRANE METALLOPROTEASE ARASP2, CHLOROPLASTIC-RELATED"/>
    <property type="match status" value="1"/>
</dbReference>
<evidence type="ECO:0000256" key="11">
    <source>
        <dbReference type="SAM" id="MobiDB-lite"/>
    </source>
</evidence>
<comment type="caution">
    <text evidence="14">The sequence shown here is derived from an EMBL/GenBank/DDBJ whole genome shotgun (WGS) entry which is preliminary data.</text>
</comment>
<evidence type="ECO:0000256" key="3">
    <source>
        <dbReference type="ARBA" id="ARBA00007931"/>
    </source>
</evidence>
<dbReference type="InterPro" id="IPR004387">
    <property type="entry name" value="Pept_M50_Zn"/>
</dbReference>
<evidence type="ECO:0000259" key="13">
    <source>
        <dbReference type="SMART" id="SM00228"/>
    </source>
</evidence>
<feature type="region of interest" description="Disordered" evidence="11">
    <location>
        <begin position="129"/>
        <end position="154"/>
    </location>
</feature>
<dbReference type="InterPro" id="IPR001478">
    <property type="entry name" value="PDZ"/>
</dbReference>
<keyword evidence="9" id="KW-0482">Metalloprotease</keyword>
<dbReference type="EMBL" id="BAABAZ010000006">
    <property type="protein sequence ID" value="GAA4284961.1"/>
    <property type="molecule type" value="Genomic_DNA"/>
</dbReference>
<dbReference type="PANTHER" id="PTHR42837">
    <property type="entry name" value="REGULATOR OF SIGMA-E PROTEASE RSEP"/>
    <property type="match status" value="1"/>
</dbReference>
<evidence type="ECO:0000256" key="6">
    <source>
        <dbReference type="ARBA" id="ARBA00022801"/>
    </source>
</evidence>
<dbReference type="Proteomes" id="UP001501586">
    <property type="component" value="Unassembled WGS sequence"/>
</dbReference>
<dbReference type="InterPro" id="IPR041489">
    <property type="entry name" value="PDZ_6"/>
</dbReference>
<protein>
    <recommendedName>
        <fullName evidence="13">PDZ domain-containing protein</fullName>
    </recommendedName>
</protein>
<feature type="compositionally biased region" description="Low complexity" evidence="11">
    <location>
        <begin position="129"/>
        <end position="148"/>
    </location>
</feature>
<evidence type="ECO:0000313" key="14">
    <source>
        <dbReference type="EMBL" id="GAA4284961.1"/>
    </source>
</evidence>
<comment type="similarity">
    <text evidence="3">Belongs to the peptidase M50B family.</text>
</comment>
<evidence type="ECO:0000256" key="7">
    <source>
        <dbReference type="ARBA" id="ARBA00022833"/>
    </source>
</evidence>
<dbReference type="CDD" id="cd06163">
    <property type="entry name" value="S2P-M50_PDZ_RseP-like"/>
    <property type="match status" value="1"/>
</dbReference>
<reference evidence="15" key="1">
    <citation type="journal article" date="2019" name="Int. J. Syst. Evol. Microbiol.">
        <title>The Global Catalogue of Microorganisms (GCM) 10K type strain sequencing project: providing services to taxonomists for standard genome sequencing and annotation.</title>
        <authorList>
            <consortium name="The Broad Institute Genomics Platform"/>
            <consortium name="The Broad Institute Genome Sequencing Center for Infectious Disease"/>
            <person name="Wu L."/>
            <person name="Ma J."/>
        </authorList>
    </citation>
    <scope>NUCLEOTIDE SEQUENCE [LARGE SCALE GENOMIC DNA]</scope>
    <source>
        <strain evidence="15">JCM 17458</strain>
    </source>
</reference>
<dbReference type="InterPro" id="IPR036034">
    <property type="entry name" value="PDZ_sf"/>
</dbReference>
<dbReference type="RefSeq" id="WP_236862923.1">
    <property type="nucleotide sequence ID" value="NZ_BAABAZ010000006.1"/>
</dbReference>
<evidence type="ECO:0000256" key="1">
    <source>
        <dbReference type="ARBA" id="ARBA00001947"/>
    </source>
</evidence>
<dbReference type="SMART" id="SM00228">
    <property type="entry name" value="PDZ"/>
    <property type="match status" value="1"/>
</dbReference>
<dbReference type="Gene3D" id="2.30.42.10">
    <property type="match status" value="1"/>
</dbReference>
<organism evidence="14 15">
    <name type="scientific">Brevibacterium daeguense</name>
    <dbReference type="NCBI Taxonomy" id="909936"/>
    <lineage>
        <taxon>Bacteria</taxon>
        <taxon>Bacillati</taxon>
        <taxon>Actinomycetota</taxon>
        <taxon>Actinomycetes</taxon>
        <taxon>Micrococcales</taxon>
        <taxon>Brevibacteriaceae</taxon>
        <taxon>Brevibacterium</taxon>
    </lineage>
</organism>
<feature type="transmembrane region" description="Helical" evidence="12">
    <location>
        <begin position="190"/>
        <end position="213"/>
    </location>
</feature>
<evidence type="ECO:0000256" key="9">
    <source>
        <dbReference type="ARBA" id="ARBA00023049"/>
    </source>
</evidence>
<dbReference type="CDD" id="cd23081">
    <property type="entry name" value="cpPDZ_EcRseP-like"/>
    <property type="match status" value="1"/>
</dbReference>
<proteinExistence type="inferred from homology"/>
<keyword evidence="4" id="KW-0645">Protease</keyword>
<accession>A0ABP8ELU7</accession>
<dbReference type="SUPFAM" id="SSF50156">
    <property type="entry name" value="PDZ domain-like"/>
    <property type="match status" value="1"/>
</dbReference>
<evidence type="ECO:0000256" key="4">
    <source>
        <dbReference type="ARBA" id="ARBA00022670"/>
    </source>
</evidence>
<name>A0ABP8ELU7_9MICO</name>
<evidence type="ECO:0000256" key="2">
    <source>
        <dbReference type="ARBA" id="ARBA00004141"/>
    </source>
</evidence>
<comment type="cofactor">
    <cofactor evidence="1">
        <name>Zn(2+)</name>
        <dbReference type="ChEBI" id="CHEBI:29105"/>
    </cofactor>
</comment>
<dbReference type="Pfam" id="PF02163">
    <property type="entry name" value="Peptidase_M50"/>
    <property type="match status" value="1"/>
</dbReference>
<comment type="subcellular location">
    <subcellularLocation>
        <location evidence="2">Membrane</location>
        <topology evidence="2">Multi-pass membrane protein</topology>
    </subcellularLocation>
</comment>
<feature type="domain" description="PDZ" evidence="13">
    <location>
        <begin position="206"/>
        <end position="302"/>
    </location>
</feature>
<feature type="transmembrane region" description="Helical" evidence="12">
    <location>
        <begin position="424"/>
        <end position="442"/>
    </location>
</feature>
<evidence type="ECO:0000256" key="5">
    <source>
        <dbReference type="ARBA" id="ARBA00022692"/>
    </source>
</evidence>
<keyword evidence="6" id="KW-0378">Hydrolase</keyword>
<dbReference type="Pfam" id="PF17820">
    <property type="entry name" value="PDZ_6"/>
    <property type="match status" value="1"/>
</dbReference>
<keyword evidence="15" id="KW-1185">Reference proteome</keyword>
<evidence type="ECO:0000313" key="15">
    <source>
        <dbReference type="Proteomes" id="UP001501586"/>
    </source>
</evidence>
<keyword evidence="7" id="KW-0862">Zinc</keyword>
<evidence type="ECO:0000256" key="12">
    <source>
        <dbReference type="SAM" id="Phobius"/>
    </source>
</evidence>
<feature type="region of interest" description="Disordered" evidence="11">
    <location>
        <begin position="318"/>
        <end position="345"/>
    </location>
</feature>
<keyword evidence="5 12" id="KW-0812">Transmembrane</keyword>
<keyword evidence="8 12" id="KW-1133">Transmembrane helix</keyword>
<keyword evidence="10 12" id="KW-0472">Membrane</keyword>